<name>A0A1M6TL06_9BACT</name>
<keyword evidence="1" id="KW-1133">Transmembrane helix</keyword>
<dbReference type="Proteomes" id="UP000185812">
    <property type="component" value="Unassembled WGS sequence"/>
</dbReference>
<keyword evidence="1" id="KW-0812">Transmembrane</keyword>
<dbReference type="AlphaFoldDB" id="A0A1M6TL06"/>
<keyword evidence="1" id="KW-0472">Membrane</keyword>
<protein>
    <recommendedName>
        <fullName evidence="4">AhpC/TSA family protein</fullName>
    </recommendedName>
</protein>
<dbReference type="OrthoDB" id="917203at976"/>
<evidence type="ECO:0000313" key="3">
    <source>
        <dbReference type="Proteomes" id="UP000185812"/>
    </source>
</evidence>
<reference evidence="3" key="1">
    <citation type="submission" date="2016-11" db="EMBL/GenBank/DDBJ databases">
        <authorList>
            <person name="Varghese N."/>
            <person name="Submissions S."/>
        </authorList>
    </citation>
    <scope>NUCLEOTIDE SEQUENCE [LARGE SCALE GENOMIC DNA]</scope>
    <source>
        <strain evidence="3">DSM 22212</strain>
    </source>
</reference>
<proteinExistence type="predicted"/>
<keyword evidence="3" id="KW-1185">Reference proteome</keyword>
<dbReference type="RefSeq" id="WP_143149584.1">
    <property type="nucleotide sequence ID" value="NZ_FRAU01000004.1"/>
</dbReference>
<evidence type="ECO:0008006" key="4">
    <source>
        <dbReference type="Google" id="ProtNLM"/>
    </source>
</evidence>
<feature type="transmembrane region" description="Helical" evidence="1">
    <location>
        <begin position="12"/>
        <end position="30"/>
    </location>
</feature>
<evidence type="ECO:0000313" key="2">
    <source>
        <dbReference type="EMBL" id="SHK57752.1"/>
    </source>
</evidence>
<dbReference type="EMBL" id="FRAU01000004">
    <property type="protein sequence ID" value="SHK57752.1"/>
    <property type="molecule type" value="Genomic_DNA"/>
</dbReference>
<gene>
    <name evidence="2" type="ORF">SAMN04488087_1443</name>
</gene>
<organism evidence="2 3">
    <name type="scientific">Rhodothermus profundi</name>
    <dbReference type="NCBI Taxonomy" id="633813"/>
    <lineage>
        <taxon>Bacteria</taxon>
        <taxon>Pseudomonadati</taxon>
        <taxon>Rhodothermota</taxon>
        <taxon>Rhodothermia</taxon>
        <taxon>Rhodothermales</taxon>
        <taxon>Rhodothermaceae</taxon>
        <taxon>Rhodothermus</taxon>
    </lineage>
</organism>
<sequence length="186" mass="20418">MMKSPTSHITRISLYLPSFVLFAWGGYLWYQKLFAAPGAPVDTSASFNTRLVAVYIGSPTCGPSNHPDLPALLRTIRTHLRAYAETHRQGVHFVGVAISRSPADGLKHLERMGPFHEVAAGGRWNSLAFRGLRAMHGGAAATPQLVLYLDAESHPRLLLRLVGVDRIRQWVQAGMPLAEPDMVLSP</sequence>
<evidence type="ECO:0000256" key="1">
    <source>
        <dbReference type="SAM" id="Phobius"/>
    </source>
</evidence>
<accession>A0A1M6TL06</accession>